<sequence length="341" mass="40437">MYRFHARFFSKKKIFNFLKINEKRWKSKNIEPTKLDSVVRACDESLLSRDDQFLETLISIWKNGKNDSPPILKQEDTIKLKIGGDGRNVGRKQNHVMMTFCLRKPNHQYCICLYIGHEKYKDLIKIGNLFQYQLSDLQDNGIIDKDNIHWNIELFFPEIGDSCKNRKSAIFLAIKQENYIPDELHLLLRISDTLMECLFSDLIKKKEFSKQIKPAIELAFQNIKIHFDFFQSKSTRKQWNWTSLMDPVSQFIHDTRGKDIEYLWREFYYAQNWVRLFCRPTQGSINNSNQIKGTTMRGGTDGKSVVYNIMSFENRQLYYKINNTPKKIIVRNINSNKENTI</sequence>
<dbReference type="OrthoDB" id="2408210at2759"/>
<reference evidence="1 2" key="1">
    <citation type="submission" date="2018-08" db="EMBL/GenBank/DDBJ databases">
        <title>Genome and evolution of the arbuscular mycorrhizal fungus Diversispora epigaea (formerly Glomus versiforme) and its bacterial endosymbionts.</title>
        <authorList>
            <person name="Sun X."/>
            <person name="Fei Z."/>
            <person name="Harrison M."/>
        </authorList>
    </citation>
    <scope>NUCLEOTIDE SEQUENCE [LARGE SCALE GENOMIC DNA]</scope>
    <source>
        <strain evidence="1 2">IT104</strain>
    </source>
</reference>
<accession>A0A397IP52</accession>
<dbReference type="AlphaFoldDB" id="A0A397IP52"/>
<organism evidence="1 2">
    <name type="scientific">Diversispora epigaea</name>
    <dbReference type="NCBI Taxonomy" id="1348612"/>
    <lineage>
        <taxon>Eukaryota</taxon>
        <taxon>Fungi</taxon>
        <taxon>Fungi incertae sedis</taxon>
        <taxon>Mucoromycota</taxon>
        <taxon>Glomeromycotina</taxon>
        <taxon>Glomeromycetes</taxon>
        <taxon>Diversisporales</taxon>
        <taxon>Diversisporaceae</taxon>
        <taxon>Diversispora</taxon>
    </lineage>
</organism>
<name>A0A397IP52_9GLOM</name>
<comment type="caution">
    <text evidence="1">The sequence shown here is derived from an EMBL/GenBank/DDBJ whole genome shotgun (WGS) entry which is preliminary data.</text>
</comment>
<dbReference type="Proteomes" id="UP000266861">
    <property type="component" value="Unassembled WGS sequence"/>
</dbReference>
<protein>
    <submittedName>
        <fullName evidence="1">Uncharacterized protein</fullName>
    </submittedName>
</protein>
<dbReference type="PANTHER" id="PTHR31424">
    <property type="entry name" value="PROTEIN CBG23806"/>
    <property type="match status" value="1"/>
</dbReference>
<evidence type="ECO:0000313" key="2">
    <source>
        <dbReference type="Proteomes" id="UP000266861"/>
    </source>
</evidence>
<keyword evidence="2" id="KW-1185">Reference proteome</keyword>
<gene>
    <name evidence="1" type="ORF">Glove_173g20</name>
</gene>
<evidence type="ECO:0000313" key="1">
    <source>
        <dbReference type="EMBL" id="RHZ77741.1"/>
    </source>
</evidence>
<proteinExistence type="predicted"/>
<dbReference type="EMBL" id="PQFF01000163">
    <property type="protein sequence ID" value="RHZ77741.1"/>
    <property type="molecule type" value="Genomic_DNA"/>
</dbReference>
<dbReference type="PANTHER" id="PTHR31424:SF5">
    <property type="entry name" value="APPLE DOMAIN-CONTAINING PROTEIN"/>
    <property type="match status" value="1"/>
</dbReference>